<keyword evidence="1" id="KW-0175">Coiled coil</keyword>
<comment type="caution">
    <text evidence="3">The sequence shown here is derived from an EMBL/GenBank/DDBJ whole genome shotgun (WGS) entry which is preliminary data.</text>
</comment>
<organism evidence="3">
    <name type="scientific">Hexamita inflata</name>
    <dbReference type="NCBI Taxonomy" id="28002"/>
    <lineage>
        <taxon>Eukaryota</taxon>
        <taxon>Metamonada</taxon>
        <taxon>Diplomonadida</taxon>
        <taxon>Hexamitidae</taxon>
        <taxon>Hexamitinae</taxon>
        <taxon>Hexamita</taxon>
    </lineage>
</organism>
<evidence type="ECO:0000313" key="3">
    <source>
        <dbReference type="EMBL" id="CAI9945858.1"/>
    </source>
</evidence>
<evidence type="ECO:0000256" key="2">
    <source>
        <dbReference type="SAM" id="MobiDB-lite"/>
    </source>
</evidence>
<evidence type="ECO:0000313" key="4">
    <source>
        <dbReference type="EMBL" id="CAL6070519.1"/>
    </source>
</evidence>
<dbReference type="EMBL" id="CATOUU010000754">
    <property type="protein sequence ID" value="CAI9945858.1"/>
    <property type="molecule type" value="Genomic_DNA"/>
</dbReference>
<proteinExistence type="predicted"/>
<evidence type="ECO:0000256" key="1">
    <source>
        <dbReference type="SAM" id="Coils"/>
    </source>
</evidence>
<keyword evidence="5" id="KW-1185">Reference proteome</keyword>
<feature type="coiled-coil region" evidence="1">
    <location>
        <begin position="569"/>
        <end position="596"/>
    </location>
</feature>
<feature type="region of interest" description="Disordered" evidence="2">
    <location>
        <begin position="715"/>
        <end position="787"/>
    </location>
</feature>
<feature type="compositionally biased region" description="Low complexity" evidence="2">
    <location>
        <begin position="731"/>
        <end position="769"/>
    </location>
</feature>
<dbReference type="Proteomes" id="UP001642409">
    <property type="component" value="Unassembled WGS sequence"/>
</dbReference>
<dbReference type="EMBL" id="CAXDID020000284">
    <property type="protein sequence ID" value="CAL6070519.1"/>
    <property type="molecule type" value="Genomic_DNA"/>
</dbReference>
<evidence type="ECO:0000313" key="5">
    <source>
        <dbReference type="Proteomes" id="UP001642409"/>
    </source>
</evidence>
<dbReference type="AlphaFoldDB" id="A0AA86PXZ2"/>
<accession>A0AA86PXZ2</accession>
<protein>
    <submittedName>
        <fullName evidence="3">Uncharacterized protein</fullName>
    </submittedName>
</protein>
<name>A0AA86PXZ2_9EUKA</name>
<sequence length="787" mass="93026">MDLISTYSALQQNRHVFNIPLFTLEEFLSGLTLEKPADRLLSSTIVSQLMNKISSRQQFRSVLNTSLGYYNNEQTKIRQLKIMSTYSEFNQLSISMKLELISQLVNQALCENCPKYEPDGQAYNDEEFDQVDSFVSLGFDVFGAEWYLLYPDYICVIGIDEPLVLNRNANKLVPLSEYQAGDRPIQKLTYEELLNQKLITGENEKKYQVLDKFLTKNKIFHEKEHRENRKQIDVKYAESLFYNFNVGDDGDKFLCGKSKKLLEKNPLAIENLWRAVENDDLKEFDQIFNEENIEQSQSEDLTQQEQQKQTSFLKQQQALFQQFDKQILTQKDQIAQAEFMMSNELTYKMLNANLVQYSHLSLKLENLQTYFIKINSNEQLFLDLVNAIQFSYFVYFQQKKKSHVMLNATCQICSSLVHNYQIHKSTYEQHLKIFSAPEQDTFVTLSLKTNNFKIVQDKHSKYTDVTFKRAINYKVGNRFIQKTFPTWLSDRQSLSKSNYIDELLIYLGYDEPVYEEPADEIEEVIEEEEKPAPQKQFFYDPYGMDGFIVDGSVSEQKQDEEEPSEREKARQLRRHMRRMQKEQMKLQRQMTRQQRDAGIGVKDQELQQLYGERGMSQMDLIKLRQQVQAEGLKTMAQPKNMFQTKLEEQQKLEEQRKQAHQQAYLLQQQRLKQNEQAKIAMQQQMEQYQAQMQQYEQQRKIKLEQQIYYNSQQQQQPNMGFNPNAQYQQMPQGFNPQGQYNPQQGQFNPQQYQSAPIGQFQQQPQVQQPMTDFLKNFKPPSLDNLFK</sequence>
<feature type="compositionally biased region" description="Polar residues" evidence="2">
    <location>
        <begin position="717"/>
        <end position="730"/>
    </location>
</feature>
<feature type="coiled-coil region" evidence="1">
    <location>
        <begin position="642"/>
        <end position="705"/>
    </location>
</feature>
<reference evidence="3" key="1">
    <citation type="submission" date="2023-06" db="EMBL/GenBank/DDBJ databases">
        <authorList>
            <person name="Kurt Z."/>
        </authorList>
    </citation>
    <scope>NUCLEOTIDE SEQUENCE</scope>
</reference>
<gene>
    <name evidence="3" type="ORF">HINF_LOCUS33503</name>
    <name evidence="4" type="ORF">HINF_LOCUS54536</name>
</gene>
<reference evidence="4 5" key="2">
    <citation type="submission" date="2024-07" db="EMBL/GenBank/DDBJ databases">
        <authorList>
            <person name="Akdeniz Z."/>
        </authorList>
    </citation>
    <scope>NUCLEOTIDE SEQUENCE [LARGE SCALE GENOMIC DNA]</scope>
</reference>